<evidence type="ECO:0008006" key="8">
    <source>
        <dbReference type="Google" id="ProtNLM"/>
    </source>
</evidence>
<dbReference type="OrthoDB" id="4687011at2"/>
<evidence type="ECO:0000256" key="2">
    <source>
        <dbReference type="ARBA" id="ARBA00022487"/>
    </source>
</evidence>
<protein>
    <recommendedName>
        <fullName evidence="8">Cutinase family protein</fullName>
    </recommendedName>
</protein>
<keyword evidence="4" id="KW-1015">Disulfide bond</keyword>
<dbReference type="GO" id="GO:0052689">
    <property type="term" value="F:carboxylic ester hydrolase activity"/>
    <property type="evidence" value="ECO:0007669"/>
    <property type="project" value="UniProtKB-KW"/>
</dbReference>
<dbReference type="PANTHER" id="PTHR33630:SF9">
    <property type="entry name" value="CUTINASE 4"/>
    <property type="match status" value="1"/>
</dbReference>
<dbReference type="Gene3D" id="3.40.50.1820">
    <property type="entry name" value="alpha/beta hydrolase"/>
    <property type="match status" value="1"/>
</dbReference>
<dbReference type="InterPro" id="IPR000675">
    <property type="entry name" value="Cutinase/axe"/>
</dbReference>
<dbReference type="STRING" id="455432.AWN90_06910"/>
<evidence type="ECO:0000256" key="3">
    <source>
        <dbReference type="ARBA" id="ARBA00022801"/>
    </source>
</evidence>
<sequence>MIESHVVVASGDLRRRRSPLRRRAVSVAVCAATVLAAGGSAVPAVGLAAPVPGCAKWTAVFVEGTGETSAAADPGQPVSGMLAPVAHALQTRYGSDLAIESLPYSASLSPTYASSESSGAQALSSVLSGLCASTQVILVGYSQGADIAGDLAARIGNNQGPLPASRILAVGLVAAPRRDSSTPQLGSPAGGEGVEGPRTAGFGVLAGRVRTVCATGDLYCSVSPQTDPVVTTIGRAFTGNPTPTTPGSPQSTATNSGLGDLDASTVTRQVLIVLAGMASTAANLPTIGADLLALPQKLAAVDIEGTHQIAADLNNQFHPLITMASQVDLHLIAQILTLFAPADTSGVTGAAAQIVEVLARLDINRLATDAGTAQEVAWQAVQKLTTGDPLGAGLELVGLVPVAADLAAVAAAALTGTTAAPLASLGTAAASGGSTPASALTDLARQGTDAAQFFASGVHQSGYSTGLQQLTTWLTDLLDRAR</sequence>
<keyword evidence="7" id="KW-1185">Reference proteome</keyword>
<keyword evidence="3" id="KW-0378">Hydrolase</keyword>
<dbReference type="InterPro" id="IPR029058">
    <property type="entry name" value="AB_hydrolase_fold"/>
</dbReference>
<organism evidence="6 7">
    <name type="scientific">Nocardia terpenica</name>
    <dbReference type="NCBI Taxonomy" id="455432"/>
    <lineage>
        <taxon>Bacteria</taxon>
        <taxon>Bacillati</taxon>
        <taxon>Actinomycetota</taxon>
        <taxon>Actinomycetes</taxon>
        <taxon>Mycobacteriales</taxon>
        <taxon>Nocardiaceae</taxon>
        <taxon>Nocardia</taxon>
    </lineage>
</organism>
<dbReference type="AlphaFoldDB" id="A0A161XAV0"/>
<evidence type="ECO:0000256" key="1">
    <source>
        <dbReference type="ARBA" id="ARBA00007534"/>
    </source>
</evidence>
<evidence type="ECO:0000256" key="4">
    <source>
        <dbReference type="ARBA" id="ARBA00023157"/>
    </source>
</evidence>
<feature type="compositionally biased region" description="Low complexity" evidence="5">
    <location>
        <begin position="238"/>
        <end position="254"/>
    </location>
</feature>
<dbReference type="SUPFAM" id="SSF53474">
    <property type="entry name" value="alpha/beta-Hydrolases"/>
    <property type="match status" value="1"/>
</dbReference>
<comment type="similarity">
    <text evidence="1">Belongs to the cutinase family.</text>
</comment>
<dbReference type="SMART" id="SM01110">
    <property type="entry name" value="Cutinase"/>
    <property type="match status" value="1"/>
</dbReference>
<evidence type="ECO:0000256" key="5">
    <source>
        <dbReference type="SAM" id="MobiDB-lite"/>
    </source>
</evidence>
<comment type="caution">
    <text evidence="6">The sequence shown here is derived from an EMBL/GenBank/DDBJ whole genome shotgun (WGS) entry which is preliminary data.</text>
</comment>
<dbReference type="EMBL" id="LWGR01000016">
    <property type="protein sequence ID" value="KZM70268.1"/>
    <property type="molecule type" value="Genomic_DNA"/>
</dbReference>
<gene>
    <name evidence="6" type="ORF">AWN90_06910</name>
</gene>
<feature type="region of interest" description="Disordered" evidence="5">
    <location>
        <begin position="236"/>
        <end position="259"/>
    </location>
</feature>
<evidence type="ECO:0000313" key="7">
    <source>
        <dbReference type="Proteomes" id="UP000076512"/>
    </source>
</evidence>
<dbReference type="Pfam" id="PF01083">
    <property type="entry name" value="Cutinase"/>
    <property type="match status" value="1"/>
</dbReference>
<dbReference type="Proteomes" id="UP000076512">
    <property type="component" value="Unassembled WGS sequence"/>
</dbReference>
<dbReference type="RefSeq" id="WP_067578679.1">
    <property type="nucleotide sequence ID" value="NZ_KV411303.1"/>
</dbReference>
<name>A0A161XAV0_9NOCA</name>
<keyword evidence="2" id="KW-0719">Serine esterase</keyword>
<evidence type="ECO:0000313" key="6">
    <source>
        <dbReference type="EMBL" id="KZM70268.1"/>
    </source>
</evidence>
<dbReference type="PANTHER" id="PTHR33630">
    <property type="entry name" value="CUTINASE RV1984C-RELATED-RELATED"/>
    <property type="match status" value="1"/>
</dbReference>
<accession>A0A161XAV0</accession>
<reference evidence="6 7" key="1">
    <citation type="submission" date="2016-04" db="EMBL/GenBank/DDBJ databases">
        <authorList>
            <person name="Evans L.H."/>
            <person name="Alamgir A."/>
            <person name="Owens N."/>
            <person name="Weber N.D."/>
            <person name="Virtaneva K."/>
            <person name="Barbian K."/>
            <person name="Babar A."/>
            <person name="Rosenke K."/>
        </authorList>
    </citation>
    <scope>NUCLEOTIDE SEQUENCE [LARGE SCALE GENOMIC DNA]</scope>
    <source>
        <strain evidence="6 7">IFM 0406</strain>
    </source>
</reference>
<proteinExistence type="inferred from homology"/>